<feature type="compositionally biased region" description="Basic and acidic residues" evidence="1">
    <location>
        <begin position="1"/>
        <end position="10"/>
    </location>
</feature>
<comment type="caution">
    <text evidence="3">The sequence shown here is derived from an EMBL/GenBank/DDBJ whole genome shotgun (WGS) entry which is preliminary data.</text>
</comment>
<evidence type="ECO:0000259" key="2">
    <source>
        <dbReference type="Pfam" id="PF13843"/>
    </source>
</evidence>
<dbReference type="Pfam" id="PF13843">
    <property type="entry name" value="DDE_Tnp_1_7"/>
    <property type="match status" value="1"/>
</dbReference>
<feature type="domain" description="PiggyBac transposable element-derived protein" evidence="2">
    <location>
        <begin position="103"/>
        <end position="247"/>
    </location>
</feature>
<organism evidence="3 4">
    <name type="scientific">Odynerus spinipes</name>
    <dbReference type="NCBI Taxonomy" id="1348599"/>
    <lineage>
        <taxon>Eukaryota</taxon>
        <taxon>Metazoa</taxon>
        <taxon>Ecdysozoa</taxon>
        <taxon>Arthropoda</taxon>
        <taxon>Hexapoda</taxon>
        <taxon>Insecta</taxon>
        <taxon>Pterygota</taxon>
        <taxon>Neoptera</taxon>
        <taxon>Endopterygota</taxon>
        <taxon>Hymenoptera</taxon>
        <taxon>Apocrita</taxon>
        <taxon>Aculeata</taxon>
        <taxon>Vespoidea</taxon>
        <taxon>Vespidae</taxon>
        <taxon>Eumeninae</taxon>
        <taxon>Odynerus</taxon>
    </lineage>
</organism>
<evidence type="ECO:0000256" key="1">
    <source>
        <dbReference type="SAM" id="MobiDB-lite"/>
    </source>
</evidence>
<dbReference type="Proteomes" id="UP001258017">
    <property type="component" value="Unassembled WGS sequence"/>
</dbReference>
<feature type="compositionally biased region" description="Acidic residues" evidence="1">
    <location>
        <begin position="38"/>
        <end position="52"/>
    </location>
</feature>
<protein>
    <recommendedName>
        <fullName evidence="2">PiggyBac transposable element-derived protein domain-containing protein</fullName>
    </recommendedName>
</protein>
<dbReference type="EMBL" id="JAIFRP010004795">
    <property type="protein sequence ID" value="KAK2574811.1"/>
    <property type="molecule type" value="Genomic_DNA"/>
</dbReference>
<accession>A0AAD9R845</accession>
<keyword evidence="4" id="KW-1185">Reference proteome</keyword>
<sequence>MDEKRIRAVLEEESSGSDYGDENDSVVEDFVETREETFDTEQEDDEELGEEEDRQRSRKFYLGKDGRTRWNKTPASNHVRRRARNIVTQLSGPRHEARNLKEPGEIWRLFFPESVINRIVKCTNEQISRIKSKFTRERDCSDTDNIEVEALLGLLLFAGVRRNNRLNAKDLFKTDGSSPEIFRLTMGWNRFYLLMRCLRFDEKDTRAKRTAVDKLAPIRELFEEVVAMFTKYYSLSEYVTVDEKLEAFR</sequence>
<feature type="region of interest" description="Disordered" evidence="1">
    <location>
        <begin position="1"/>
        <end position="58"/>
    </location>
</feature>
<dbReference type="InterPro" id="IPR029526">
    <property type="entry name" value="PGBD"/>
</dbReference>
<evidence type="ECO:0000313" key="4">
    <source>
        <dbReference type="Proteomes" id="UP001258017"/>
    </source>
</evidence>
<evidence type="ECO:0000313" key="3">
    <source>
        <dbReference type="EMBL" id="KAK2574811.1"/>
    </source>
</evidence>
<feature type="compositionally biased region" description="Acidic residues" evidence="1">
    <location>
        <begin position="11"/>
        <end position="30"/>
    </location>
</feature>
<name>A0AAD9R845_9HYME</name>
<dbReference type="PANTHER" id="PTHR46599">
    <property type="entry name" value="PIGGYBAC TRANSPOSABLE ELEMENT-DERIVED PROTEIN 4"/>
    <property type="match status" value="1"/>
</dbReference>
<reference evidence="3" key="2">
    <citation type="journal article" date="2023" name="Commun. Biol.">
        <title>Intrasexual cuticular hydrocarbon dimorphism in a wasp sheds light on hydrocarbon biosynthesis genes in Hymenoptera.</title>
        <authorList>
            <person name="Moris V.C."/>
            <person name="Podsiadlowski L."/>
            <person name="Martin S."/>
            <person name="Oeyen J.P."/>
            <person name="Donath A."/>
            <person name="Petersen M."/>
            <person name="Wilbrandt J."/>
            <person name="Misof B."/>
            <person name="Liedtke D."/>
            <person name="Thamm M."/>
            <person name="Scheiner R."/>
            <person name="Schmitt T."/>
            <person name="Niehuis O."/>
        </authorList>
    </citation>
    <scope>NUCLEOTIDE SEQUENCE</scope>
    <source>
        <strain evidence="3">GBR_01_08_01A</strain>
    </source>
</reference>
<feature type="non-terminal residue" evidence="3">
    <location>
        <position position="249"/>
    </location>
</feature>
<dbReference type="PANTHER" id="PTHR46599:SF6">
    <property type="entry name" value="DUAL SPECIFICITY PHOSPHATASE 26"/>
    <property type="match status" value="1"/>
</dbReference>
<proteinExistence type="predicted"/>
<gene>
    <name evidence="3" type="ORF">KPH14_012935</name>
</gene>
<reference evidence="3" key="1">
    <citation type="submission" date="2021-08" db="EMBL/GenBank/DDBJ databases">
        <authorList>
            <person name="Misof B."/>
            <person name="Oliver O."/>
            <person name="Podsiadlowski L."/>
            <person name="Donath A."/>
            <person name="Peters R."/>
            <person name="Mayer C."/>
            <person name="Rust J."/>
            <person name="Gunkel S."/>
            <person name="Lesny P."/>
            <person name="Martin S."/>
            <person name="Oeyen J.P."/>
            <person name="Petersen M."/>
            <person name="Panagiotis P."/>
            <person name="Wilbrandt J."/>
            <person name="Tanja T."/>
        </authorList>
    </citation>
    <scope>NUCLEOTIDE SEQUENCE</scope>
    <source>
        <strain evidence="3">GBR_01_08_01A</strain>
        <tissue evidence="3">Thorax + abdomen</tissue>
    </source>
</reference>
<dbReference type="AlphaFoldDB" id="A0AAD9R845"/>